<evidence type="ECO:0000313" key="2">
    <source>
        <dbReference type="EMBL" id="KAK6361821.1"/>
    </source>
</evidence>
<dbReference type="Proteomes" id="UP001373714">
    <property type="component" value="Unassembled WGS sequence"/>
</dbReference>
<dbReference type="GO" id="GO:0016491">
    <property type="term" value="F:oxidoreductase activity"/>
    <property type="evidence" value="ECO:0007669"/>
    <property type="project" value="InterPro"/>
</dbReference>
<evidence type="ECO:0000256" key="1">
    <source>
        <dbReference type="ARBA" id="ARBA00023604"/>
    </source>
</evidence>
<reference evidence="2 3" key="1">
    <citation type="submission" date="2019-10" db="EMBL/GenBank/DDBJ databases">
        <authorList>
            <person name="Palmer J.M."/>
        </authorList>
    </citation>
    <scope>NUCLEOTIDE SEQUENCE [LARGE SCALE GENOMIC DNA]</scope>
    <source>
        <strain evidence="2 3">TWF730</strain>
    </source>
</reference>
<dbReference type="PANTHER" id="PTHR34598">
    <property type="entry name" value="BLL6449 PROTEIN"/>
    <property type="match status" value="1"/>
</dbReference>
<dbReference type="PANTHER" id="PTHR34598:SF3">
    <property type="entry name" value="OXIDOREDUCTASE AN1597"/>
    <property type="match status" value="1"/>
</dbReference>
<accession>A0AAV9VKX1</accession>
<dbReference type="InterPro" id="IPR044053">
    <property type="entry name" value="AsaB-like"/>
</dbReference>
<evidence type="ECO:0000313" key="3">
    <source>
        <dbReference type="Proteomes" id="UP001373714"/>
    </source>
</evidence>
<keyword evidence="3" id="KW-1185">Reference proteome</keyword>
<proteinExistence type="inferred from homology"/>
<sequence>MVTSLFRRTSLNSSHFLNASKAVCRSISCRIIPPAQHLFRLQILASPKVLFRRLQTSATRMSPAAILDHSTTGTLIYSIPPADGSKPFVNINSSASGTRDTNIGVNPVNVKINNIRTTSTPIGIDVTGFDVQTVPSPFSQNHENFLNEEKIQSEYYDEIRAALLKATGAKEVFIFDHTIRRRVPGVTDDNPTKRQPVARVHVDQTTIAAFNRVKRHLGDRADELLKNRFQLINVWRPIQHAASDHPLAVGSYKSIQKKDLLATTLVYPPPLPNGETYSVAHDPSHEWYYVKDMTIDEIMFIKCFDTEGLKEDSGVALLTPHTAFEDPNTPVDAPLRQSIEVRCLVFF</sequence>
<gene>
    <name evidence="2" type="ORF">TWF730_005536</name>
</gene>
<protein>
    <recommendedName>
        <fullName evidence="4">7alpha-cephem-methoxylase P8 chain</fullName>
    </recommendedName>
</protein>
<dbReference type="AlphaFoldDB" id="A0AAV9VKX1"/>
<name>A0AAV9VKX1_9PEZI</name>
<dbReference type="EMBL" id="JAVHNS010000002">
    <property type="protein sequence ID" value="KAK6361821.1"/>
    <property type="molecule type" value="Genomic_DNA"/>
</dbReference>
<evidence type="ECO:0008006" key="4">
    <source>
        <dbReference type="Google" id="ProtNLM"/>
    </source>
</evidence>
<comment type="caution">
    <text evidence="2">The sequence shown here is derived from an EMBL/GenBank/DDBJ whole genome shotgun (WGS) entry which is preliminary data.</text>
</comment>
<dbReference type="NCBIfam" id="NF041278">
    <property type="entry name" value="CmcJ_NvfI_EfuI"/>
    <property type="match status" value="1"/>
</dbReference>
<organism evidence="2 3">
    <name type="scientific">Orbilia blumenaviensis</name>
    <dbReference type="NCBI Taxonomy" id="1796055"/>
    <lineage>
        <taxon>Eukaryota</taxon>
        <taxon>Fungi</taxon>
        <taxon>Dikarya</taxon>
        <taxon>Ascomycota</taxon>
        <taxon>Pezizomycotina</taxon>
        <taxon>Orbiliomycetes</taxon>
        <taxon>Orbiliales</taxon>
        <taxon>Orbiliaceae</taxon>
        <taxon>Orbilia</taxon>
    </lineage>
</organism>
<comment type="similarity">
    <text evidence="1">Belongs to the asaB hydroxylase/desaturase family.</text>
</comment>